<dbReference type="InterPro" id="IPR050203">
    <property type="entry name" value="Trp-tRNA_synthetase"/>
</dbReference>
<dbReference type="AlphaFoldDB" id="A0AAV5QN50"/>
<gene>
    <name evidence="12" type="ORF">DASC09_032870</name>
</gene>
<accession>A0AAV5QN50</accession>
<keyword evidence="13" id="KW-1185">Reference proteome</keyword>
<comment type="subcellular location">
    <subcellularLocation>
        <location evidence="1">Mitochondrion matrix</location>
    </subcellularLocation>
</comment>
<dbReference type="NCBIfam" id="TIGR00233">
    <property type="entry name" value="trpS"/>
    <property type="match status" value="1"/>
</dbReference>
<keyword evidence="6 11" id="KW-0067">ATP-binding</keyword>
<keyword evidence="5 11" id="KW-0547">Nucleotide-binding</keyword>
<dbReference type="FunFam" id="3.40.50.620:FF:000082">
    <property type="entry name" value="MSW1p Mitochondrial tryptophanyl-tRNA synthetase"/>
    <property type="match status" value="1"/>
</dbReference>
<evidence type="ECO:0000256" key="11">
    <source>
        <dbReference type="RuleBase" id="RU363036"/>
    </source>
</evidence>
<dbReference type="SUPFAM" id="SSF52374">
    <property type="entry name" value="Nucleotidylyl transferase"/>
    <property type="match status" value="1"/>
</dbReference>
<dbReference type="InterPro" id="IPR002305">
    <property type="entry name" value="aa-tRNA-synth_Ic"/>
</dbReference>
<dbReference type="PROSITE" id="PS00178">
    <property type="entry name" value="AA_TRNA_LIGASE_I"/>
    <property type="match status" value="1"/>
</dbReference>
<evidence type="ECO:0000256" key="9">
    <source>
        <dbReference type="ARBA" id="ARBA00030268"/>
    </source>
</evidence>
<dbReference type="CDD" id="cd00806">
    <property type="entry name" value="TrpRS_core"/>
    <property type="match status" value="1"/>
</dbReference>
<dbReference type="InterPro" id="IPR014729">
    <property type="entry name" value="Rossmann-like_a/b/a_fold"/>
</dbReference>
<dbReference type="Gene3D" id="3.40.50.620">
    <property type="entry name" value="HUPs"/>
    <property type="match status" value="1"/>
</dbReference>
<evidence type="ECO:0000256" key="8">
    <source>
        <dbReference type="ARBA" id="ARBA00023146"/>
    </source>
</evidence>
<keyword evidence="4 11" id="KW-0436">Ligase</keyword>
<evidence type="ECO:0000256" key="5">
    <source>
        <dbReference type="ARBA" id="ARBA00022741"/>
    </source>
</evidence>
<evidence type="ECO:0000313" key="12">
    <source>
        <dbReference type="EMBL" id="GMM35962.1"/>
    </source>
</evidence>
<dbReference type="PANTHER" id="PTHR43766">
    <property type="entry name" value="TRYPTOPHAN--TRNA LIGASE, MITOCHONDRIAL"/>
    <property type="match status" value="1"/>
</dbReference>
<dbReference type="GO" id="GO:0004830">
    <property type="term" value="F:tryptophan-tRNA ligase activity"/>
    <property type="evidence" value="ECO:0007669"/>
    <property type="project" value="UniProtKB-EC"/>
</dbReference>
<dbReference type="PANTHER" id="PTHR43766:SF1">
    <property type="entry name" value="TRYPTOPHAN--TRNA LIGASE, MITOCHONDRIAL"/>
    <property type="match status" value="1"/>
</dbReference>
<dbReference type="RefSeq" id="XP_064852958.1">
    <property type="nucleotide sequence ID" value="XM_064996886.1"/>
</dbReference>
<dbReference type="Gene3D" id="1.10.240.10">
    <property type="entry name" value="Tyrosyl-Transfer RNA Synthetase"/>
    <property type="match status" value="1"/>
</dbReference>
<reference evidence="12 13" key="1">
    <citation type="journal article" date="2023" name="Elife">
        <title>Identification of key yeast species and microbe-microbe interactions impacting larval growth of Drosophila in the wild.</title>
        <authorList>
            <person name="Mure A."/>
            <person name="Sugiura Y."/>
            <person name="Maeda R."/>
            <person name="Honda K."/>
            <person name="Sakurai N."/>
            <person name="Takahashi Y."/>
            <person name="Watada M."/>
            <person name="Katoh T."/>
            <person name="Gotoh A."/>
            <person name="Gotoh Y."/>
            <person name="Taniguchi I."/>
            <person name="Nakamura K."/>
            <person name="Hayashi T."/>
            <person name="Katayama T."/>
            <person name="Uemura T."/>
            <person name="Hattori Y."/>
        </authorList>
    </citation>
    <scope>NUCLEOTIDE SEQUENCE [LARGE SCALE GENOMIC DNA]</scope>
    <source>
        <strain evidence="12 13">SC-9</strain>
    </source>
</reference>
<dbReference type="GO" id="GO:0005759">
    <property type="term" value="C:mitochondrial matrix"/>
    <property type="evidence" value="ECO:0007669"/>
    <property type="project" value="UniProtKB-SubCell"/>
</dbReference>
<evidence type="ECO:0000256" key="1">
    <source>
        <dbReference type="ARBA" id="ARBA00004305"/>
    </source>
</evidence>
<dbReference type="InterPro" id="IPR002306">
    <property type="entry name" value="Trp-tRNA-ligase"/>
</dbReference>
<keyword evidence="7 11" id="KW-0648">Protein biosynthesis</keyword>
<comment type="similarity">
    <text evidence="2 11">Belongs to the class-I aminoacyl-tRNA synthetase family.</text>
</comment>
<evidence type="ECO:0000256" key="10">
    <source>
        <dbReference type="ARBA" id="ARBA00069760"/>
    </source>
</evidence>
<evidence type="ECO:0000256" key="7">
    <source>
        <dbReference type="ARBA" id="ARBA00022917"/>
    </source>
</evidence>
<dbReference type="Pfam" id="PF00579">
    <property type="entry name" value="tRNA-synt_1b"/>
    <property type="match status" value="1"/>
</dbReference>
<dbReference type="InterPro" id="IPR001412">
    <property type="entry name" value="aa-tRNA-synth_I_CS"/>
</dbReference>
<dbReference type="EMBL" id="BTFZ01000011">
    <property type="protein sequence ID" value="GMM35962.1"/>
    <property type="molecule type" value="Genomic_DNA"/>
</dbReference>
<proteinExistence type="inferred from homology"/>
<evidence type="ECO:0000256" key="6">
    <source>
        <dbReference type="ARBA" id="ARBA00022840"/>
    </source>
</evidence>
<dbReference type="Proteomes" id="UP001360560">
    <property type="component" value="Unassembled WGS sequence"/>
</dbReference>
<evidence type="ECO:0000256" key="3">
    <source>
        <dbReference type="ARBA" id="ARBA00013161"/>
    </source>
</evidence>
<name>A0AAV5QN50_9ASCO</name>
<evidence type="ECO:0000256" key="2">
    <source>
        <dbReference type="ARBA" id="ARBA00005594"/>
    </source>
</evidence>
<evidence type="ECO:0000256" key="4">
    <source>
        <dbReference type="ARBA" id="ARBA00022598"/>
    </source>
</evidence>
<dbReference type="GO" id="GO:0005524">
    <property type="term" value="F:ATP binding"/>
    <property type="evidence" value="ECO:0007669"/>
    <property type="project" value="UniProtKB-KW"/>
</dbReference>
<dbReference type="GeneID" id="90073937"/>
<evidence type="ECO:0000313" key="13">
    <source>
        <dbReference type="Proteomes" id="UP001360560"/>
    </source>
</evidence>
<keyword evidence="8 11" id="KW-0030">Aminoacyl-tRNA synthetase</keyword>
<protein>
    <recommendedName>
        <fullName evidence="10">Tryptophan--tRNA ligase, mitochondrial</fullName>
        <ecNumber evidence="3">6.1.1.2</ecNumber>
    </recommendedName>
    <alternativeName>
        <fullName evidence="9">Tryptophanyl-tRNA synthetase</fullName>
    </alternativeName>
</protein>
<sequence length="394" mass="44038">MIRRIPVSKTIATGQRRLYSSVKPSDKGTVQTVDYQSNMDIPPNSTMFSLIQPTNRFHIGNYLGTIKIWRDLANNPNVPASGSKLIFGLADLHALTSPKDPKQFKNARLEAVASIIASGIDPKQAILFSQSAIPEHCELYWLLCCLTGMGQLNRMTQWKAKSQVSGSTETSVFEPEVLKKAYAGVFMYPVLQAADILLYRSTHVPVGDDQTQHLELTRTICESFNKTYKNYNFPQPKTILAPTKKVLSLRDPTKKMSKSDPDQNSCIYITEDAKTIQKKIRKAVTDSIDGGYYFDPVNRPGVSNLLNVVSGLQNCHVDEIVKDINDVKKLQNHKELKDYVSEAIIEGLKSCKTTFAQLMEDKSYLEAVIKEGNDQAREIASKNMKQIKTAVGLN</sequence>
<dbReference type="PRINTS" id="PR01039">
    <property type="entry name" value="TRNASYNTHTRP"/>
</dbReference>
<dbReference type="EC" id="6.1.1.2" evidence="3"/>
<dbReference type="GO" id="GO:0070183">
    <property type="term" value="P:mitochondrial tryptophanyl-tRNA aminoacylation"/>
    <property type="evidence" value="ECO:0007669"/>
    <property type="project" value="TreeGrafter"/>
</dbReference>
<dbReference type="FunFam" id="1.10.240.10:FF:000002">
    <property type="entry name" value="Tryptophan--tRNA ligase"/>
    <property type="match status" value="1"/>
</dbReference>
<organism evidence="12 13">
    <name type="scientific">Saccharomycopsis crataegensis</name>
    <dbReference type="NCBI Taxonomy" id="43959"/>
    <lineage>
        <taxon>Eukaryota</taxon>
        <taxon>Fungi</taxon>
        <taxon>Dikarya</taxon>
        <taxon>Ascomycota</taxon>
        <taxon>Saccharomycotina</taxon>
        <taxon>Saccharomycetes</taxon>
        <taxon>Saccharomycopsidaceae</taxon>
        <taxon>Saccharomycopsis</taxon>
    </lineage>
</organism>
<comment type="caution">
    <text evidence="12">The sequence shown here is derived from an EMBL/GenBank/DDBJ whole genome shotgun (WGS) entry which is preliminary data.</text>
</comment>